<organism evidence="2 3">
    <name type="scientific">Leptomonas seymouri</name>
    <dbReference type="NCBI Taxonomy" id="5684"/>
    <lineage>
        <taxon>Eukaryota</taxon>
        <taxon>Discoba</taxon>
        <taxon>Euglenozoa</taxon>
        <taxon>Kinetoplastea</taxon>
        <taxon>Metakinetoplastina</taxon>
        <taxon>Trypanosomatida</taxon>
        <taxon>Trypanosomatidae</taxon>
        <taxon>Leishmaniinae</taxon>
        <taxon>Leptomonas</taxon>
    </lineage>
</organism>
<keyword evidence="3" id="KW-1185">Reference proteome</keyword>
<gene>
    <name evidence="2" type="ORF">ABL78_6560</name>
</gene>
<proteinExistence type="predicted"/>
<name>A0A0N0P3P8_LEPSE</name>
<feature type="region of interest" description="Disordered" evidence="1">
    <location>
        <begin position="1"/>
        <end position="21"/>
    </location>
</feature>
<dbReference type="EMBL" id="LJSK01000264">
    <property type="protein sequence ID" value="KPI84379.1"/>
    <property type="molecule type" value="Genomic_DNA"/>
</dbReference>
<protein>
    <submittedName>
        <fullName evidence="2">Uncharacterized protein</fullName>
    </submittedName>
</protein>
<dbReference type="OMA" id="AVLQCYQ"/>
<reference evidence="2 3" key="1">
    <citation type="journal article" date="2015" name="PLoS Pathog.">
        <title>Leptomonas seymouri: Adaptations to the Dixenous Life Cycle Analyzed by Genome Sequencing, Transcriptome Profiling and Co-infection with Leishmania donovani.</title>
        <authorList>
            <person name="Kraeva N."/>
            <person name="Butenko A."/>
            <person name="Hlavacova J."/>
            <person name="Kostygov A."/>
            <person name="Myskova J."/>
            <person name="Grybchuk D."/>
            <person name="Lestinova T."/>
            <person name="Votypka J."/>
            <person name="Volf P."/>
            <person name="Opperdoes F."/>
            <person name="Flegontov P."/>
            <person name="Lukes J."/>
            <person name="Yurchenko V."/>
        </authorList>
    </citation>
    <scope>NUCLEOTIDE SEQUENCE [LARGE SCALE GENOMIC DNA]</scope>
    <source>
        <strain evidence="2 3">ATCC 30220</strain>
    </source>
</reference>
<sequence>MPSSREKLSAKPQDGDGYDDEQHLVAAVSEFKKVNSSTQTMVDQLYQRLASPFQITTKPCETSRAAVLQCYQQLHSGTEAGGSGDASPSSSLPANVNEGVPSNNVSATTSGDAWLSIPYQQCYEAAMAYNQCVERDTLSKHLVLVSTFEQRGAQQQMVHKAAMDAQQSQPQIVKDIA</sequence>
<evidence type="ECO:0000313" key="3">
    <source>
        <dbReference type="Proteomes" id="UP000038009"/>
    </source>
</evidence>
<dbReference type="AlphaFoldDB" id="A0A0N0P3P8"/>
<dbReference type="Proteomes" id="UP000038009">
    <property type="component" value="Unassembled WGS sequence"/>
</dbReference>
<dbReference type="OrthoDB" id="241113at2759"/>
<accession>A0A0N0P3P8</accession>
<evidence type="ECO:0000256" key="1">
    <source>
        <dbReference type="SAM" id="MobiDB-lite"/>
    </source>
</evidence>
<dbReference type="VEuPathDB" id="TriTrypDB:Lsey_0264_0030"/>
<comment type="caution">
    <text evidence="2">The sequence shown here is derived from an EMBL/GenBank/DDBJ whole genome shotgun (WGS) entry which is preliminary data.</text>
</comment>
<feature type="region of interest" description="Disordered" evidence="1">
    <location>
        <begin position="77"/>
        <end position="104"/>
    </location>
</feature>
<evidence type="ECO:0000313" key="2">
    <source>
        <dbReference type="EMBL" id="KPI84379.1"/>
    </source>
</evidence>
<feature type="compositionally biased region" description="Low complexity" evidence="1">
    <location>
        <begin position="85"/>
        <end position="94"/>
    </location>
</feature>